<feature type="compositionally biased region" description="Polar residues" evidence="8">
    <location>
        <begin position="181"/>
        <end position="194"/>
    </location>
</feature>
<dbReference type="FunFam" id="2.20.25.350:FF:000001">
    <property type="entry name" value="Eukaryotic translation initiation factor 5"/>
    <property type="match status" value="1"/>
</dbReference>
<proteinExistence type="inferred from homology"/>
<dbReference type="InterPro" id="IPR003307">
    <property type="entry name" value="W2_domain"/>
</dbReference>
<dbReference type="InterPro" id="IPR016190">
    <property type="entry name" value="Transl_init_fac_IF2/IF5_Zn-bd"/>
</dbReference>
<dbReference type="SUPFAM" id="SSF100966">
    <property type="entry name" value="Translation initiation factor 2 beta, aIF2beta, N-terminal domain"/>
    <property type="match status" value="1"/>
</dbReference>
<evidence type="ECO:0000256" key="2">
    <source>
        <dbReference type="ARBA" id="ARBA00018059"/>
    </source>
</evidence>
<dbReference type="InterPro" id="IPR045196">
    <property type="entry name" value="IF2/IF5"/>
</dbReference>
<feature type="region of interest" description="Disordered" evidence="8">
    <location>
        <begin position="178"/>
        <end position="250"/>
    </location>
</feature>
<dbReference type="GO" id="GO:0005829">
    <property type="term" value="C:cytosol"/>
    <property type="evidence" value="ECO:0007669"/>
    <property type="project" value="TreeGrafter"/>
</dbReference>
<dbReference type="SUPFAM" id="SSF48371">
    <property type="entry name" value="ARM repeat"/>
    <property type="match status" value="1"/>
</dbReference>
<evidence type="ECO:0000256" key="1">
    <source>
        <dbReference type="ARBA" id="ARBA00010397"/>
    </source>
</evidence>
<dbReference type="InterPro" id="IPR002735">
    <property type="entry name" value="Transl_init_fac_IF2/IF5_dom"/>
</dbReference>
<keyword evidence="5" id="KW-0547">Nucleotide-binding</keyword>
<evidence type="ECO:0000256" key="7">
    <source>
        <dbReference type="ARBA" id="ARBA00023134"/>
    </source>
</evidence>
<dbReference type="OrthoDB" id="10250831at2759"/>
<dbReference type="Gene3D" id="3.30.30.170">
    <property type="match status" value="1"/>
</dbReference>
<dbReference type="SMART" id="SM00653">
    <property type="entry name" value="eIF2B_5"/>
    <property type="match status" value="1"/>
</dbReference>
<evidence type="ECO:0000256" key="4">
    <source>
        <dbReference type="ARBA" id="ARBA00022553"/>
    </source>
</evidence>
<dbReference type="SUPFAM" id="SSF75689">
    <property type="entry name" value="Zinc-binding domain of translation initiation factor 2 beta"/>
    <property type="match status" value="1"/>
</dbReference>
<evidence type="ECO:0000256" key="8">
    <source>
        <dbReference type="SAM" id="MobiDB-lite"/>
    </source>
</evidence>
<accession>A0A9P0M355</accession>
<dbReference type="GO" id="GO:0005092">
    <property type="term" value="F:GDP-dissociation inhibitor activity"/>
    <property type="evidence" value="ECO:0007669"/>
    <property type="project" value="TreeGrafter"/>
</dbReference>
<protein>
    <recommendedName>
        <fullName evidence="2">Eukaryotic translation initiation factor 5</fullName>
    </recommendedName>
</protein>
<dbReference type="AlphaFoldDB" id="A0A9P0M355"/>
<feature type="domain" description="W2" evidence="9">
    <location>
        <begin position="276"/>
        <end position="437"/>
    </location>
</feature>
<keyword evidence="3" id="KW-0396">Initiation factor</keyword>
<name>A0A9P0M355_ACAOB</name>
<dbReference type="InterPro" id="IPR016189">
    <property type="entry name" value="Transl_init_fac_IF2/IF5_N"/>
</dbReference>
<dbReference type="GO" id="GO:0003743">
    <property type="term" value="F:translation initiation factor activity"/>
    <property type="evidence" value="ECO:0007669"/>
    <property type="project" value="UniProtKB-KW"/>
</dbReference>
<evidence type="ECO:0000259" key="9">
    <source>
        <dbReference type="PROSITE" id="PS51363"/>
    </source>
</evidence>
<sequence>MSVNVNRNVSDVFYRYKMPRIMAKVEGKGNGIKTVIVNMAEVAKALGRPPTYPTKYFGCELGAQTQFDFKNERFIVNGSHDAAKLQDLLDGFIRKKEEALRLNPIFRNARAVPIDIPKSTEAEQATSSTLRFVLCPECENPETDLNVSLKRNTISQSCKACGYHGLLESNHKLVTFILKNPPTTNPASQGSSLTEGKRSKRSKRNGSDANGGAGNGEHDEHDSVLDSSVADKSLDRNGSEDDQTEWSADVSEEAVRARMLDLTDGAKNMTISDDLEKSEKERMDILYNLVKARRDAGQLENAQTQKEILNEAERLEIKQKAPLVLAELLFDQNILAQVKKYRLLILRFTLNDKKAQRYLMGGFEQVIAMHRDKLMSKVPGLLKVFYDMDILGEPCLVEWADKVSKKYVSKEISQEIHDKAAPFIKWLKEADTEESESEDESDDDVEIEYNDRAHVQLKATPQQPKPKQPEPEDEGQDDVDIDAI</sequence>
<dbReference type="FunFam" id="3.30.30.170:FF:000002">
    <property type="entry name" value="Eukaryotic translation initiation factor 5"/>
    <property type="match status" value="1"/>
</dbReference>
<comment type="caution">
    <text evidence="10">The sequence shown here is derived from an EMBL/GenBank/DDBJ whole genome shotgun (WGS) entry which is preliminary data.</text>
</comment>
<feature type="compositionally biased region" description="Acidic residues" evidence="8">
    <location>
        <begin position="431"/>
        <end position="448"/>
    </location>
</feature>
<evidence type="ECO:0000256" key="6">
    <source>
        <dbReference type="ARBA" id="ARBA00022917"/>
    </source>
</evidence>
<dbReference type="CDD" id="cd11561">
    <property type="entry name" value="W2_eIF5"/>
    <property type="match status" value="1"/>
</dbReference>
<dbReference type="Pfam" id="PF02020">
    <property type="entry name" value="W2"/>
    <property type="match status" value="1"/>
</dbReference>
<dbReference type="PROSITE" id="PS51363">
    <property type="entry name" value="W2"/>
    <property type="match status" value="1"/>
</dbReference>
<keyword evidence="4" id="KW-0597">Phosphoprotein</keyword>
<dbReference type="GO" id="GO:0071074">
    <property type="term" value="F:eukaryotic initiation factor eIF2 binding"/>
    <property type="evidence" value="ECO:0007669"/>
    <property type="project" value="TreeGrafter"/>
</dbReference>
<evidence type="ECO:0000256" key="3">
    <source>
        <dbReference type="ARBA" id="ARBA00022540"/>
    </source>
</evidence>
<evidence type="ECO:0000313" key="11">
    <source>
        <dbReference type="Proteomes" id="UP001152888"/>
    </source>
</evidence>
<gene>
    <name evidence="10" type="ORF">ACAOBT_LOCUS29046</name>
</gene>
<dbReference type="GO" id="GO:0005525">
    <property type="term" value="F:GTP binding"/>
    <property type="evidence" value="ECO:0007669"/>
    <property type="project" value="UniProtKB-KW"/>
</dbReference>
<keyword evidence="6" id="KW-0648">Protein biosynthesis</keyword>
<dbReference type="InterPro" id="IPR016024">
    <property type="entry name" value="ARM-type_fold"/>
</dbReference>
<feature type="region of interest" description="Disordered" evidence="8">
    <location>
        <begin position="430"/>
        <end position="484"/>
    </location>
</feature>
<dbReference type="EMBL" id="CAKOFQ010007682">
    <property type="protein sequence ID" value="CAH2006350.1"/>
    <property type="molecule type" value="Genomic_DNA"/>
</dbReference>
<dbReference type="Gene3D" id="1.25.40.180">
    <property type="match status" value="1"/>
</dbReference>
<dbReference type="SMART" id="SM00515">
    <property type="entry name" value="eIF5C"/>
    <property type="match status" value="1"/>
</dbReference>
<dbReference type="Pfam" id="PF01873">
    <property type="entry name" value="eIF-5_eIF-2B"/>
    <property type="match status" value="1"/>
</dbReference>
<evidence type="ECO:0000313" key="10">
    <source>
        <dbReference type="EMBL" id="CAH2006350.1"/>
    </source>
</evidence>
<keyword evidence="11" id="KW-1185">Reference proteome</keyword>
<reference evidence="10" key="1">
    <citation type="submission" date="2022-03" db="EMBL/GenBank/DDBJ databases">
        <authorList>
            <person name="Sayadi A."/>
        </authorList>
    </citation>
    <scope>NUCLEOTIDE SEQUENCE</scope>
</reference>
<keyword evidence="7" id="KW-0342">GTP-binding</keyword>
<comment type="similarity">
    <text evidence="1">Belongs to the eIF-2-beta/eIF-5 family.</text>
</comment>
<dbReference type="PANTHER" id="PTHR23001:SF7">
    <property type="entry name" value="EUKARYOTIC TRANSLATION INITIATION FACTOR 5"/>
    <property type="match status" value="1"/>
</dbReference>
<dbReference type="Proteomes" id="UP001152888">
    <property type="component" value="Unassembled WGS sequence"/>
</dbReference>
<dbReference type="FunFam" id="1.25.40.180:FF:000018">
    <property type="entry name" value="eukaryotic translation initiation factor 5"/>
    <property type="match status" value="1"/>
</dbReference>
<feature type="compositionally biased region" description="Acidic residues" evidence="8">
    <location>
        <begin position="471"/>
        <end position="484"/>
    </location>
</feature>
<dbReference type="Gene3D" id="2.20.25.350">
    <property type="match status" value="1"/>
</dbReference>
<evidence type="ECO:0000256" key="5">
    <source>
        <dbReference type="ARBA" id="ARBA00022741"/>
    </source>
</evidence>
<dbReference type="GO" id="GO:0001732">
    <property type="term" value="P:formation of cytoplasmic translation initiation complex"/>
    <property type="evidence" value="ECO:0007669"/>
    <property type="project" value="TreeGrafter"/>
</dbReference>
<organism evidence="10 11">
    <name type="scientific">Acanthoscelides obtectus</name>
    <name type="common">Bean weevil</name>
    <name type="synonym">Bruchus obtectus</name>
    <dbReference type="NCBI Taxonomy" id="200917"/>
    <lineage>
        <taxon>Eukaryota</taxon>
        <taxon>Metazoa</taxon>
        <taxon>Ecdysozoa</taxon>
        <taxon>Arthropoda</taxon>
        <taxon>Hexapoda</taxon>
        <taxon>Insecta</taxon>
        <taxon>Pterygota</taxon>
        <taxon>Neoptera</taxon>
        <taxon>Endopterygota</taxon>
        <taxon>Coleoptera</taxon>
        <taxon>Polyphaga</taxon>
        <taxon>Cucujiformia</taxon>
        <taxon>Chrysomeloidea</taxon>
        <taxon>Chrysomelidae</taxon>
        <taxon>Bruchinae</taxon>
        <taxon>Bruchini</taxon>
        <taxon>Acanthoscelides</taxon>
    </lineage>
</organism>
<dbReference type="PANTHER" id="PTHR23001">
    <property type="entry name" value="EUKARYOTIC TRANSLATION INITIATION FACTOR"/>
    <property type="match status" value="1"/>
</dbReference>